<evidence type="ECO:0000256" key="2">
    <source>
        <dbReference type="SAM" id="SignalP"/>
    </source>
</evidence>
<dbReference type="AlphaFoldDB" id="A0A1E1WRN9"/>
<dbReference type="EMBL" id="GDQN01001351">
    <property type="protein sequence ID" value="JAT89703.1"/>
    <property type="molecule type" value="Transcribed_RNA"/>
</dbReference>
<keyword evidence="2" id="KW-0732">Signal</keyword>
<reference evidence="3" key="1">
    <citation type="submission" date="2015-09" db="EMBL/GenBank/DDBJ databases">
        <title>De novo assembly of Pectinophora gossypiella (Pink Bollworm) gut transcriptome.</title>
        <authorList>
            <person name="Tassone E.E."/>
        </authorList>
    </citation>
    <scope>NUCLEOTIDE SEQUENCE</scope>
</reference>
<gene>
    <name evidence="3" type="ORF">g.19312</name>
</gene>
<evidence type="ECO:0000256" key="1">
    <source>
        <dbReference type="SAM" id="MobiDB-lite"/>
    </source>
</evidence>
<protein>
    <submittedName>
        <fullName evidence="3">Uncharacterized protein</fullName>
    </submittedName>
</protein>
<feature type="signal peptide" evidence="2">
    <location>
        <begin position="1"/>
        <end position="22"/>
    </location>
</feature>
<feature type="non-terminal residue" evidence="3">
    <location>
        <position position="107"/>
    </location>
</feature>
<feature type="chain" id="PRO_5009115542" evidence="2">
    <location>
        <begin position="23"/>
        <end position="107"/>
    </location>
</feature>
<feature type="region of interest" description="Disordered" evidence="1">
    <location>
        <begin position="35"/>
        <end position="55"/>
    </location>
</feature>
<evidence type="ECO:0000313" key="3">
    <source>
        <dbReference type="EMBL" id="JAT89703.1"/>
    </source>
</evidence>
<accession>A0A1E1WRN9</accession>
<proteinExistence type="predicted"/>
<name>A0A1E1WRN9_PECGO</name>
<sequence length="107" mass="11887">MLPILPMLGVLLPFLGINWLKADTNWLKRFDESLLPPPPKNCPKLGKPPPDRPPKLPLIPKVGNEKDIRSFALSLRPAPEPSSAKMKVRDANIVIQTKTVLPQAILK</sequence>
<organism evidence="3">
    <name type="scientific">Pectinophora gossypiella</name>
    <name type="common">Cotton pink bollworm</name>
    <name type="synonym">Depressaria gossypiella</name>
    <dbReference type="NCBI Taxonomy" id="13191"/>
    <lineage>
        <taxon>Eukaryota</taxon>
        <taxon>Metazoa</taxon>
        <taxon>Ecdysozoa</taxon>
        <taxon>Arthropoda</taxon>
        <taxon>Hexapoda</taxon>
        <taxon>Insecta</taxon>
        <taxon>Pterygota</taxon>
        <taxon>Neoptera</taxon>
        <taxon>Endopterygota</taxon>
        <taxon>Lepidoptera</taxon>
        <taxon>Glossata</taxon>
        <taxon>Ditrysia</taxon>
        <taxon>Gelechioidea</taxon>
        <taxon>Gelechiidae</taxon>
        <taxon>Apatetrinae</taxon>
        <taxon>Pectinophora</taxon>
    </lineage>
</organism>